<reference evidence="1" key="1">
    <citation type="journal article" date="2023" name="G3 (Bethesda)">
        <title>A reference genome for the long-term kleptoplast-retaining sea slug Elysia crispata morphotype clarki.</title>
        <authorList>
            <person name="Eastman K.E."/>
            <person name="Pendleton A.L."/>
            <person name="Shaikh M.A."/>
            <person name="Suttiyut T."/>
            <person name="Ogas R."/>
            <person name="Tomko P."/>
            <person name="Gavelis G."/>
            <person name="Widhalm J.R."/>
            <person name="Wisecaver J.H."/>
        </authorList>
    </citation>
    <scope>NUCLEOTIDE SEQUENCE</scope>
    <source>
        <strain evidence="1">ECLA1</strain>
    </source>
</reference>
<dbReference type="EMBL" id="JAWDGP010006834">
    <property type="protein sequence ID" value="KAK3734952.1"/>
    <property type="molecule type" value="Genomic_DNA"/>
</dbReference>
<protein>
    <submittedName>
        <fullName evidence="1">Uncharacterized protein</fullName>
    </submittedName>
</protein>
<evidence type="ECO:0000313" key="2">
    <source>
        <dbReference type="Proteomes" id="UP001283361"/>
    </source>
</evidence>
<dbReference type="AlphaFoldDB" id="A0AAE0Y733"/>
<keyword evidence="2" id="KW-1185">Reference proteome</keyword>
<organism evidence="1 2">
    <name type="scientific">Elysia crispata</name>
    <name type="common">lettuce slug</name>
    <dbReference type="NCBI Taxonomy" id="231223"/>
    <lineage>
        <taxon>Eukaryota</taxon>
        <taxon>Metazoa</taxon>
        <taxon>Spiralia</taxon>
        <taxon>Lophotrochozoa</taxon>
        <taxon>Mollusca</taxon>
        <taxon>Gastropoda</taxon>
        <taxon>Heterobranchia</taxon>
        <taxon>Euthyneura</taxon>
        <taxon>Panpulmonata</taxon>
        <taxon>Sacoglossa</taxon>
        <taxon>Placobranchoidea</taxon>
        <taxon>Plakobranchidae</taxon>
        <taxon>Elysia</taxon>
    </lineage>
</organism>
<gene>
    <name evidence="1" type="ORF">RRG08_038976</name>
</gene>
<sequence>MTQRSPLVNLNFKEEIRQFQLGILLTLTWHLTASEQLGNKIVDGVEGFAQELTGSADTLVAKYTTTAVCLGRLRARRGYILHCCRMTCAASRRQVPDHGD</sequence>
<name>A0AAE0Y733_9GAST</name>
<proteinExistence type="predicted"/>
<accession>A0AAE0Y733</accession>
<dbReference type="Proteomes" id="UP001283361">
    <property type="component" value="Unassembled WGS sequence"/>
</dbReference>
<comment type="caution">
    <text evidence="1">The sequence shown here is derived from an EMBL/GenBank/DDBJ whole genome shotgun (WGS) entry which is preliminary data.</text>
</comment>
<evidence type="ECO:0000313" key="1">
    <source>
        <dbReference type="EMBL" id="KAK3734952.1"/>
    </source>
</evidence>